<protein>
    <recommendedName>
        <fullName evidence="1">IrrE N-terminal-like domain-containing protein</fullName>
    </recommendedName>
</protein>
<reference evidence="2" key="1">
    <citation type="submission" date="2021-03" db="EMBL/GenBank/DDBJ databases">
        <title>Whole genome shotgun sequence of Actinoplanes consettensis NBRC 14913.</title>
        <authorList>
            <person name="Komaki H."/>
            <person name="Tamura T."/>
        </authorList>
    </citation>
    <scope>NUCLEOTIDE SEQUENCE</scope>
    <source>
        <strain evidence="2">NBRC 14913</strain>
    </source>
</reference>
<dbReference type="Gene3D" id="1.10.10.2910">
    <property type="match status" value="1"/>
</dbReference>
<name>A0A919T0X1_9ACTN</name>
<dbReference type="PANTHER" id="PTHR43236">
    <property type="entry name" value="ANTITOXIN HIGA1"/>
    <property type="match status" value="1"/>
</dbReference>
<dbReference type="Pfam" id="PF06114">
    <property type="entry name" value="Peptidase_M78"/>
    <property type="match status" value="1"/>
</dbReference>
<dbReference type="AlphaFoldDB" id="A0A919T0X1"/>
<dbReference type="RefSeq" id="WP_213002169.1">
    <property type="nucleotide sequence ID" value="NZ_BAAATW010000004.1"/>
</dbReference>
<dbReference type="InterPro" id="IPR052345">
    <property type="entry name" value="Rad_response_metalloprotease"/>
</dbReference>
<proteinExistence type="predicted"/>
<dbReference type="InterPro" id="IPR010359">
    <property type="entry name" value="IrrE_HExxH"/>
</dbReference>
<dbReference type="Proteomes" id="UP000680865">
    <property type="component" value="Unassembled WGS sequence"/>
</dbReference>
<dbReference type="PANTHER" id="PTHR43236:SF1">
    <property type="entry name" value="BLL7220 PROTEIN"/>
    <property type="match status" value="1"/>
</dbReference>
<evidence type="ECO:0000313" key="2">
    <source>
        <dbReference type="EMBL" id="GIM81662.1"/>
    </source>
</evidence>
<feature type="domain" description="IrrE N-terminal-like" evidence="1">
    <location>
        <begin position="36"/>
        <end position="156"/>
    </location>
</feature>
<organism evidence="2 3">
    <name type="scientific">Winogradskya consettensis</name>
    <dbReference type="NCBI Taxonomy" id="113560"/>
    <lineage>
        <taxon>Bacteria</taxon>
        <taxon>Bacillati</taxon>
        <taxon>Actinomycetota</taxon>
        <taxon>Actinomycetes</taxon>
        <taxon>Micromonosporales</taxon>
        <taxon>Micromonosporaceae</taxon>
        <taxon>Winogradskya</taxon>
    </lineage>
</organism>
<dbReference type="EMBL" id="BOQP01000048">
    <property type="protein sequence ID" value="GIM81662.1"/>
    <property type="molecule type" value="Genomic_DNA"/>
</dbReference>
<accession>A0A919T0X1</accession>
<keyword evidence="3" id="KW-1185">Reference proteome</keyword>
<evidence type="ECO:0000259" key="1">
    <source>
        <dbReference type="Pfam" id="PF06114"/>
    </source>
</evidence>
<sequence length="287" mass="31215">MSAETEGRGAAERFRREHRLGLQPLGDLVAIVEQTAGIDVAVLDAGPDEHGLTMRDPKHNTVIIGVARTRNPMRQRSTLAHELGHVQFGDWTESTPGKRGGRSRAEVRADAFARHMLLPIDGLREFLGTGKPATHATLSSVVQRFLVSPAIAAIALQQVGYLDAATKDSWMVLSTRRLAVGFGWSDQYEALRIDSDRRRAPQRLLARAINGYVEGVLSAQAIATLRGIPLETVEAELREAGITPAERPVVWADPSESPNIEIDWAALDQDLNAPDVAAESRTEAAGR</sequence>
<comment type="caution">
    <text evidence="2">The sequence shown here is derived from an EMBL/GenBank/DDBJ whole genome shotgun (WGS) entry which is preliminary data.</text>
</comment>
<evidence type="ECO:0000313" key="3">
    <source>
        <dbReference type="Proteomes" id="UP000680865"/>
    </source>
</evidence>
<gene>
    <name evidence="2" type="ORF">Aco04nite_77700</name>
</gene>